<gene>
    <name evidence="8" type="ORF">HMPREF9446_01438</name>
</gene>
<evidence type="ECO:0000313" key="8">
    <source>
        <dbReference type="EMBL" id="EGF58137.1"/>
    </source>
</evidence>
<evidence type="ECO:0000256" key="2">
    <source>
        <dbReference type="ARBA" id="ARBA00006275"/>
    </source>
</evidence>
<dbReference type="eggNOG" id="COG0547">
    <property type="taxonomic scope" value="Bacteria"/>
</dbReference>
<dbReference type="InterPro" id="IPR011990">
    <property type="entry name" value="TPR-like_helical_dom_sf"/>
</dbReference>
<evidence type="ECO:0000256" key="6">
    <source>
        <dbReference type="SAM" id="SignalP"/>
    </source>
</evidence>
<dbReference type="Gene3D" id="1.25.40.390">
    <property type="match status" value="1"/>
</dbReference>
<comment type="subcellular location">
    <subcellularLocation>
        <location evidence="1">Cell outer membrane</location>
    </subcellularLocation>
</comment>
<keyword evidence="9" id="KW-1185">Reference proteome</keyword>
<keyword evidence="3 6" id="KW-0732">Signal</keyword>
<dbReference type="Pfam" id="PF07980">
    <property type="entry name" value="SusD_RagB"/>
    <property type="match status" value="1"/>
</dbReference>
<evidence type="ECO:0000259" key="7">
    <source>
        <dbReference type="Pfam" id="PF07980"/>
    </source>
</evidence>
<evidence type="ECO:0000256" key="3">
    <source>
        <dbReference type="ARBA" id="ARBA00022729"/>
    </source>
</evidence>
<name>F3PRT6_9BACE</name>
<dbReference type="RefSeq" id="WP_009124665.1">
    <property type="nucleotide sequence ID" value="NZ_GL882623.1"/>
</dbReference>
<evidence type="ECO:0000256" key="4">
    <source>
        <dbReference type="ARBA" id="ARBA00023136"/>
    </source>
</evidence>
<dbReference type="PROSITE" id="PS51257">
    <property type="entry name" value="PROKAR_LIPOPROTEIN"/>
    <property type="match status" value="1"/>
</dbReference>
<evidence type="ECO:0000256" key="1">
    <source>
        <dbReference type="ARBA" id="ARBA00004442"/>
    </source>
</evidence>
<feature type="chain" id="PRO_5003304747" evidence="6">
    <location>
        <begin position="20"/>
        <end position="656"/>
    </location>
</feature>
<dbReference type="STRING" id="763034.HMPREF9446_01438"/>
<reference evidence="8 9" key="1">
    <citation type="submission" date="2011-02" db="EMBL/GenBank/DDBJ databases">
        <authorList>
            <person name="Weinstock G."/>
            <person name="Sodergren E."/>
            <person name="Clifton S."/>
            <person name="Fulton L."/>
            <person name="Fulton B."/>
            <person name="Courtney L."/>
            <person name="Fronick C."/>
            <person name="Harrison M."/>
            <person name="Strong C."/>
            <person name="Farmer C."/>
            <person name="Delahaunty K."/>
            <person name="Markovic C."/>
            <person name="Hall O."/>
            <person name="Minx P."/>
            <person name="Tomlinson C."/>
            <person name="Mitreva M."/>
            <person name="Hou S."/>
            <person name="Chen J."/>
            <person name="Wollam A."/>
            <person name="Pepin K.H."/>
            <person name="Johnson M."/>
            <person name="Bhonagiri V."/>
            <person name="Zhang X."/>
            <person name="Suruliraj S."/>
            <person name="Warren W."/>
            <person name="Chinwalla A."/>
            <person name="Mardis E.R."/>
            <person name="Wilson R.K."/>
        </authorList>
    </citation>
    <scope>NUCLEOTIDE SEQUENCE [LARGE SCALE GENOMIC DNA]</scope>
    <source>
        <strain evidence="8 9">YIT 12057</strain>
    </source>
</reference>
<dbReference type="AlphaFoldDB" id="F3PRT6"/>
<feature type="domain" description="RagB/SusD" evidence="7">
    <location>
        <begin position="310"/>
        <end position="655"/>
    </location>
</feature>
<proteinExistence type="inferred from homology"/>
<dbReference type="EMBL" id="AFBN01000025">
    <property type="protein sequence ID" value="EGF58137.1"/>
    <property type="molecule type" value="Genomic_DNA"/>
</dbReference>
<dbReference type="HOGENOM" id="CLU_015553_0_1_10"/>
<keyword evidence="4" id="KW-0472">Membrane</keyword>
<dbReference type="GO" id="GO:0009279">
    <property type="term" value="C:cell outer membrane"/>
    <property type="evidence" value="ECO:0007669"/>
    <property type="project" value="UniProtKB-SubCell"/>
</dbReference>
<evidence type="ECO:0000313" key="9">
    <source>
        <dbReference type="Proteomes" id="UP000003416"/>
    </source>
</evidence>
<comment type="similarity">
    <text evidence="2">Belongs to the SusD family.</text>
</comment>
<evidence type="ECO:0000256" key="5">
    <source>
        <dbReference type="ARBA" id="ARBA00023237"/>
    </source>
</evidence>
<keyword evidence="5" id="KW-0998">Cell outer membrane</keyword>
<sequence length="656" mass="75452">MNMKKILLFLTLLTGMLLSGCNDSFLEKYPVTSLTQENAFRSYDNFKAFMWPCYGMFSNTTIATSITDVGRSSHYLGDVYAGFLNQRGASSQNKYAFQTVTNATSGNGWDFSSFIRRVNLMLSHVDASDMTEAEKNHWKAVGYFFHSFWYMELIDRFGDVPWIDKPLDETSEEAYAARMPRFEVADKVLERLLWAEENIGDAAVYNKKDGSNTINRDCVRAALSRFTLREATWRKYHEMGSYDKYFTECIRVSKLLIADYPTLFYGTDGQPAAGYGEMWTSEDLSKVQGIILYHQWLETIKPGHACYYEHTSSHDIEMHQGTVDLYLCKDGKTISHSDLYQGDKDIYSTFRNRDPRMYHTIMPPYRVKDGKGDYTTWSYTSDPADREYIDLMGANESCSNPGIGMKRLPGQNWSASLVRRVPNLQGGAQYTIEGKKYGPHAYVACRSGYYVWKNWDNWEENYNAARMNTADKPVFKIEEILLNYAEAMCETNQFTQTVAGETINKLRKRAGVADMVVAQIDADFDPNRGKYYPKGNDNGILVDPILWEIRRERIIELMGEGFGFYDVRRWRMAPWFVNMQQKGMWISKSELGTLTLLNETTGTSDGVNGSMTEGYIYLFNDPLKEGKGWLEKYYLYQVPLEEIALNPNLTQNPGWE</sequence>
<organism evidence="8 9">
    <name type="scientific">Bacteroides fluxus YIT 12057</name>
    <dbReference type="NCBI Taxonomy" id="763034"/>
    <lineage>
        <taxon>Bacteria</taxon>
        <taxon>Pseudomonadati</taxon>
        <taxon>Bacteroidota</taxon>
        <taxon>Bacteroidia</taxon>
        <taxon>Bacteroidales</taxon>
        <taxon>Bacteroidaceae</taxon>
        <taxon>Bacteroides</taxon>
    </lineage>
</organism>
<comment type="caution">
    <text evidence="8">The sequence shown here is derived from an EMBL/GenBank/DDBJ whole genome shotgun (WGS) entry which is preliminary data.</text>
</comment>
<accession>F3PRT6</accession>
<dbReference type="SUPFAM" id="SSF48452">
    <property type="entry name" value="TPR-like"/>
    <property type="match status" value="1"/>
</dbReference>
<dbReference type="InterPro" id="IPR012944">
    <property type="entry name" value="SusD_RagB_dom"/>
</dbReference>
<feature type="signal peptide" evidence="6">
    <location>
        <begin position="1"/>
        <end position="19"/>
    </location>
</feature>
<dbReference type="GeneID" id="86049110"/>
<protein>
    <submittedName>
        <fullName evidence="8">SusD family protein</fullName>
    </submittedName>
</protein>
<dbReference type="Proteomes" id="UP000003416">
    <property type="component" value="Unassembled WGS sequence"/>
</dbReference>